<comment type="caution">
    <text evidence="5">The sequence shown here is derived from an EMBL/GenBank/DDBJ whole genome shotgun (WGS) entry which is preliminary data.</text>
</comment>
<keyword evidence="3" id="KW-0598">Phosphotransferase system</keyword>
<gene>
    <name evidence="5" type="ORF">BA724_00530</name>
</gene>
<dbReference type="GO" id="GO:0009401">
    <property type="term" value="P:phosphoenolpyruvate-dependent sugar phosphotransferase system"/>
    <property type="evidence" value="ECO:0007669"/>
    <property type="project" value="UniProtKB-KW"/>
</dbReference>
<protein>
    <recommendedName>
        <fullName evidence="4">HPr domain-containing protein</fullName>
    </recommendedName>
</protein>
<proteinExistence type="predicted"/>
<dbReference type="InterPro" id="IPR035895">
    <property type="entry name" value="HPr-like_sf"/>
</dbReference>
<dbReference type="PROSITE" id="PS51350">
    <property type="entry name" value="PTS_HPR_DOM"/>
    <property type="match status" value="1"/>
</dbReference>
<dbReference type="Gene3D" id="3.30.1340.10">
    <property type="entry name" value="HPr-like"/>
    <property type="match status" value="1"/>
</dbReference>
<comment type="subcellular location">
    <subcellularLocation>
        <location evidence="1">Cytoplasm</location>
    </subcellularLocation>
</comment>
<dbReference type="PANTHER" id="PTHR33705:SF2">
    <property type="entry name" value="PHOSPHOCARRIER PROTEIN NPR"/>
    <property type="match status" value="1"/>
</dbReference>
<dbReference type="EMBL" id="MAMP01000001">
    <property type="protein sequence ID" value="OES46578.1"/>
    <property type="molecule type" value="Genomic_DNA"/>
</dbReference>
<dbReference type="PANTHER" id="PTHR33705">
    <property type="entry name" value="PHOSPHOCARRIER PROTEIN HPR"/>
    <property type="match status" value="1"/>
</dbReference>
<dbReference type="SUPFAM" id="SSF55594">
    <property type="entry name" value="HPr-like"/>
    <property type="match status" value="1"/>
</dbReference>
<evidence type="ECO:0000256" key="1">
    <source>
        <dbReference type="ARBA" id="ARBA00004496"/>
    </source>
</evidence>
<dbReference type="Pfam" id="PF00381">
    <property type="entry name" value="PTS-HPr"/>
    <property type="match status" value="1"/>
</dbReference>
<name>A0A1E7DV69_9BACI</name>
<dbReference type="STRING" id="1714016.BA724_00530"/>
<feature type="domain" description="HPr" evidence="4">
    <location>
        <begin position="1"/>
        <end position="85"/>
    </location>
</feature>
<organism evidence="5 6">
    <name type="scientific">Domibacillus iocasae</name>
    <dbReference type="NCBI Taxonomy" id="1714016"/>
    <lineage>
        <taxon>Bacteria</taxon>
        <taxon>Bacillati</taxon>
        <taxon>Bacillota</taxon>
        <taxon>Bacilli</taxon>
        <taxon>Bacillales</taxon>
        <taxon>Bacillaceae</taxon>
        <taxon>Domibacillus</taxon>
    </lineage>
</organism>
<evidence type="ECO:0000313" key="6">
    <source>
        <dbReference type="Proteomes" id="UP000095658"/>
    </source>
</evidence>
<sequence>MFVKTVYISGFMPENATLLVHLASQYVSDIHLEYQNRKVNVKSIMGVLSLGSIKGEMTLTAKGIDEYEAIKAIGAAMESKKTRSA</sequence>
<keyword evidence="6" id="KW-1185">Reference proteome</keyword>
<dbReference type="GO" id="GO:0005737">
    <property type="term" value="C:cytoplasm"/>
    <property type="evidence" value="ECO:0007669"/>
    <property type="project" value="UniProtKB-SubCell"/>
</dbReference>
<keyword evidence="2" id="KW-0963">Cytoplasm</keyword>
<dbReference type="RefSeq" id="WP_069936743.1">
    <property type="nucleotide sequence ID" value="NZ_MAMP01000001.1"/>
</dbReference>
<evidence type="ECO:0000256" key="3">
    <source>
        <dbReference type="ARBA" id="ARBA00022683"/>
    </source>
</evidence>
<accession>A0A1E7DV69</accession>
<reference evidence="5 6" key="1">
    <citation type="submission" date="2016-06" db="EMBL/GenBank/DDBJ databases">
        <title>Domibacillus iocasae genome sequencing.</title>
        <authorList>
            <person name="Verma A."/>
            <person name="Pal Y."/>
            <person name="Ojha A.K."/>
            <person name="Krishnamurthi S."/>
        </authorList>
    </citation>
    <scope>NUCLEOTIDE SEQUENCE [LARGE SCALE GENOMIC DNA]</scope>
    <source>
        <strain evidence="5 6">DSM 29979</strain>
    </source>
</reference>
<dbReference type="PRINTS" id="PR00107">
    <property type="entry name" value="PHOSPHOCPHPR"/>
</dbReference>
<dbReference type="OrthoDB" id="9809047at2"/>
<dbReference type="NCBIfam" id="TIGR01003">
    <property type="entry name" value="PTS_HPr_family"/>
    <property type="match status" value="1"/>
</dbReference>
<dbReference type="Proteomes" id="UP000095658">
    <property type="component" value="Unassembled WGS sequence"/>
</dbReference>
<evidence type="ECO:0000313" key="5">
    <source>
        <dbReference type="EMBL" id="OES46578.1"/>
    </source>
</evidence>
<dbReference type="InterPro" id="IPR000032">
    <property type="entry name" value="HPr-like"/>
</dbReference>
<dbReference type="AlphaFoldDB" id="A0A1E7DV69"/>
<evidence type="ECO:0000256" key="2">
    <source>
        <dbReference type="ARBA" id="ARBA00022490"/>
    </source>
</evidence>
<dbReference type="InterPro" id="IPR050399">
    <property type="entry name" value="HPr"/>
</dbReference>
<evidence type="ECO:0000259" key="4">
    <source>
        <dbReference type="PROSITE" id="PS51350"/>
    </source>
</evidence>